<dbReference type="InterPro" id="IPR005049">
    <property type="entry name" value="STL-like"/>
</dbReference>
<keyword evidence="1" id="KW-0472">Membrane</keyword>
<keyword evidence="1" id="KW-1133">Transmembrane helix</keyword>
<sequence length="845" mass="96269">KIHRSGSYTSDCHVWFLLPFNFVGDLWFWRSSVVGLMPLSNLPRTMVGIFAVMSSILTVVVLTSLTYSPSLLTWKLSTDDSLATQSATSGRLFLGERVRTFPSSQIKFSSGWVPSAIVPNRHQSCKYWSVVTTIFDPSDSVRRQANLGPDWCIVVVGDRKSPPVYPLTGSSQLVYLDVPAQESYALRFPEFINALSWNHFGRKNVGFLYAIEQGAKSIWDFDDDNLLKDGIDIINPDDEVIVEVDVPEQDGFPTYNPYIHFGAPHFPSWPRGIPLTHIKEPGSYNATMTRSKVRGADIGLIQSLADHDPDMDAIYRLVQPLPFTFQTSSSAPIVVLPPNTLAPLNAQACLFKRSAFWMLLLPITVHGRVSDIWRGYAGQRLLSDIGLVASFSPPIVDQFRNPHNYLADFDSEIPLYTRSGAMIDYLRGFDQASDSLPERMEQVSIGLYERGYIEIGDVYLMQFWIQALDGVGYEFPKLSYRNPLSSINDWPDMEFFLPIPPIESSLQEFHSRLFWSFRFFFPKPHLNLMMISDSEHADAKAFGARLESEVAPHVNRLKVVWNEMAFPQSGHNRQQWTMFWADNYTSSEYVAFIDTDTVFTGAVLPTDIFHGDKPRVVGVYGEPYNSFWDAVPRSTFFGTGIKERFKAMTYFPVVIKTAHLKLIRDHIQAHLGTNCFDQALAMIQGNGAWSQFNIMLNILYELRHDQYEWHIRDRNPAWTGPVPQGQITSPNGSILPEEMNNPIPSPAIHWTWEKFGKLPPGESEQVYVNVMRQGYCYSLKTTATKPSICHQFHPDETVNGYEWLFEGDDWSQRPGVLEAHMKRRQYINLGPSHDWDQHLLQRVLA</sequence>
<feature type="non-terminal residue" evidence="2">
    <location>
        <position position="1"/>
    </location>
</feature>
<dbReference type="EMBL" id="HACM01011296">
    <property type="protein sequence ID" value="CRZ11738.1"/>
    <property type="molecule type" value="Transcribed_RNA"/>
</dbReference>
<dbReference type="PANTHER" id="PTHR31362">
    <property type="entry name" value="GLYCOSYLTRANSFERASE STELLO1-RELATED"/>
    <property type="match status" value="1"/>
</dbReference>
<organism evidence="2">
    <name type="scientific">Spongospora subterranea</name>
    <dbReference type="NCBI Taxonomy" id="70186"/>
    <lineage>
        <taxon>Eukaryota</taxon>
        <taxon>Sar</taxon>
        <taxon>Rhizaria</taxon>
        <taxon>Endomyxa</taxon>
        <taxon>Phytomyxea</taxon>
        <taxon>Plasmodiophorida</taxon>
        <taxon>Plasmodiophoridae</taxon>
        <taxon>Spongospora</taxon>
    </lineage>
</organism>
<evidence type="ECO:0000313" key="2">
    <source>
        <dbReference type="EMBL" id="CRZ11738.1"/>
    </source>
</evidence>
<proteinExistence type="predicted"/>
<feature type="transmembrane region" description="Helical" evidence="1">
    <location>
        <begin position="49"/>
        <end position="67"/>
    </location>
</feature>
<keyword evidence="1" id="KW-0812">Transmembrane</keyword>
<dbReference type="PANTHER" id="PTHR31362:SF0">
    <property type="entry name" value="EXOSTOSIN DOMAIN-CONTAINING PROTEIN-RELATED"/>
    <property type="match status" value="1"/>
</dbReference>
<reference evidence="2" key="1">
    <citation type="submission" date="2015-04" db="EMBL/GenBank/DDBJ databases">
        <title>The genome sequence of the plant pathogenic Rhizarian Plasmodiophora brassicae reveals insights in its biotrophic life cycle and the origin of chitin synthesis.</title>
        <authorList>
            <person name="Schwelm A."/>
            <person name="Fogelqvist J."/>
            <person name="Knaust A."/>
            <person name="Julke S."/>
            <person name="Lilja T."/>
            <person name="Dhandapani V."/>
            <person name="Bonilla-Rosso G."/>
            <person name="Karlsson M."/>
            <person name="Shevchenko A."/>
            <person name="Choi S.R."/>
            <person name="Kim H.G."/>
            <person name="Park J.Y."/>
            <person name="Lim Y.P."/>
            <person name="Ludwig-Muller J."/>
            <person name="Dixelius C."/>
        </authorList>
    </citation>
    <scope>NUCLEOTIDE SEQUENCE</scope>
    <source>
        <tissue evidence="2">Potato root galls</tissue>
    </source>
</reference>
<evidence type="ECO:0000256" key="1">
    <source>
        <dbReference type="SAM" id="Phobius"/>
    </source>
</evidence>
<accession>A0A0H5RCI1</accession>
<name>A0A0H5RCI1_9EUKA</name>
<protein>
    <submittedName>
        <fullName evidence="2">Uncharacterized protein</fullName>
    </submittedName>
</protein>
<dbReference type="AlphaFoldDB" id="A0A0H5RCI1"/>
<dbReference type="Pfam" id="PF03385">
    <property type="entry name" value="STELLO"/>
    <property type="match status" value="1"/>
</dbReference>